<organism evidence="1 2">
    <name type="scientific">Pseudoduganella lutea</name>
    <dbReference type="NCBI Taxonomy" id="321985"/>
    <lineage>
        <taxon>Bacteria</taxon>
        <taxon>Pseudomonadati</taxon>
        <taxon>Pseudomonadota</taxon>
        <taxon>Betaproteobacteria</taxon>
        <taxon>Burkholderiales</taxon>
        <taxon>Oxalobacteraceae</taxon>
        <taxon>Telluria group</taxon>
        <taxon>Pseudoduganella</taxon>
    </lineage>
</organism>
<dbReference type="InterPro" id="IPR041916">
    <property type="entry name" value="Anti_sigma_zinc_sf"/>
</dbReference>
<dbReference type="OrthoDB" id="5702022at2"/>
<reference evidence="1 2" key="1">
    <citation type="submission" date="2019-02" db="EMBL/GenBank/DDBJ databases">
        <title>Draft Genome Sequences of Six Type Strains of the Genus Massilia.</title>
        <authorList>
            <person name="Miess H."/>
            <person name="Frediansyhah A."/>
            <person name="Gross H."/>
        </authorList>
    </citation>
    <scope>NUCLEOTIDE SEQUENCE [LARGE SCALE GENOMIC DNA]</scope>
    <source>
        <strain evidence="1 2">DSM 17473</strain>
    </source>
</reference>
<keyword evidence="2" id="KW-1185">Reference proteome</keyword>
<dbReference type="KEGG" id="plue:EWM63_02970"/>
<dbReference type="RefSeq" id="WP_130185209.1">
    <property type="nucleotide sequence ID" value="NZ_CP035913.1"/>
</dbReference>
<name>A0A4P6KUI2_9BURK</name>
<evidence type="ECO:0008006" key="3">
    <source>
        <dbReference type="Google" id="ProtNLM"/>
    </source>
</evidence>
<protein>
    <recommendedName>
        <fullName evidence="3">Anti-sigma factor</fullName>
    </recommendedName>
</protein>
<dbReference type="Gene3D" id="1.10.10.1320">
    <property type="entry name" value="Anti-sigma factor, zinc-finger domain"/>
    <property type="match status" value="1"/>
</dbReference>
<dbReference type="EMBL" id="CP035913">
    <property type="protein sequence ID" value="QBE62072.1"/>
    <property type="molecule type" value="Genomic_DNA"/>
</dbReference>
<evidence type="ECO:0000313" key="1">
    <source>
        <dbReference type="EMBL" id="QBE62072.1"/>
    </source>
</evidence>
<accession>A0A4P6KUI2</accession>
<sequence length="237" mass="25678">MKISDELLMAYADNELDAPQREAIEQAMQTDPSIAQAVARHKALRRDVFDAFAGVLDEPVPARLRPRADNVVPMSAVRERAQRRRWSWPEWGALAASLAIGVFAGGAGWQVLRDDASQVVLEQGGGATARGTLASALSNQLAAESSDGVRIGVSFVSTEGAYCRSFTVQRTAGLACRDTGDWRIAVLTETPAARDQQYRQASAQMPQAVLDAIDERIAGDALDAQGERAARDQRWAR</sequence>
<dbReference type="AlphaFoldDB" id="A0A4P6KUI2"/>
<proteinExistence type="predicted"/>
<evidence type="ECO:0000313" key="2">
    <source>
        <dbReference type="Proteomes" id="UP000290637"/>
    </source>
</evidence>
<gene>
    <name evidence="1" type="ORF">EWM63_02970</name>
</gene>
<dbReference type="Proteomes" id="UP000290637">
    <property type="component" value="Chromosome"/>
</dbReference>